<dbReference type="Pfam" id="PF17217">
    <property type="entry name" value="UPA"/>
    <property type="match status" value="1"/>
</dbReference>
<proteinExistence type="predicted"/>
<evidence type="ECO:0000313" key="3">
    <source>
        <dbReference type="EMBL" id="MEQ2296665.1"/>
    </source>
</evidence>
<protein>
    <submittedName>
        <fullName evidence="3">Netrin receptor unc5a</fullName>
    </submittedName>
</protein>
<accession>A0ABV0YS24</accession>
<comment type="caution">
    <text evidence="3">The sequence shown here is derived from an EMBL/GenBank/DDBJ whole genome shotgun (WGS) entry which is preliminary data.</text>
</comment>
<name>A0ABV0YS24_9TELE</name>
<evidence type="ECO:0000256" key="1">
    <source>
        <dbReference type="SAM" id="SignalP"/>
    </source>
</evidence>
<keyword evidence="1" id="KW-0732">Signal</keyword>
<dbReference type="Pfam" id="PF00791">
    <property type="entry name" value="ZU5"/>
    <property type="match status" value="1"/>
</dbReference>
<dbReference type="Gene3D" id="2.60.220.30">
    <property type="match status" value="1"/>
</dbReference>
<organism evidence="3 4">
    <name type="scientific">Ameca splendens</name>
    <dbReference type="NCBI Taxonomy" id="208324"/>
    <lineage>
        <taxon>Eukaryota</taxon>
        <taxon>Metazoa</taxon>
        <taxon>Chordata</taxon>
        <taxon>Craniata</taxon>
        <taxon>Vertebrata</taxon>
        <taxon>Euteleostomi</taxon>
        <taxon>Actinopterygii</taxon>
        <taxon>Neopterygii</taxon>
        <taxon>Teleostei</taxon>
        <taxon>Neoteleostei</taxon>
        <taxon>Acanthomorphata</taxon>
        <taxon>Ovalentaria</taxon>
        <taxon>Atherinomorphae</taxon>
        <taxon>Cyprinodontiformes</taxon>
        <taxon>Goodeidae</taxon>
        <taxon>Ameca</taxon>
    </lineage>
</organism>
<dbReference type="PANTHER" id="PTHR12582:SF4">
    <property type="entry name" value="NETRIN RECEPTOR UNC5A"/>
    <property type="match status" value="1"/>
</dbReference>
<feature type="domain" description="ZU5" evidence="2">
    <location>
        <begin position="4"/>
        <end position="147"/>
    </location>
</feature>
<feature type="chain" id="PRO_5046121168" evidence="1">
    <location>
        <begin position="26"/>
        <end position="269"/>
    </location>
</feature>
<feature type="signal peptide" evidence="1">
    <location>
        <begin position="1"/>
        <end position="25"/>
    </location>
</feature>
<keyword evidence="4" id="KW-1185">Reference proteome</keyword>
<dbReference type="InterPro" id="IPR033772">
    <property type="entry name" value="UPA"/>
</dbReference>
<dbReference type="PROSITE" id="PS51145">
    <property type="entry name" value="ZU5"/>
    <property type="match status" value="1"/>
</dbReference>
<dbReference type="InterPro" id="IPR000906">
    <property type="entry name" value="ZU5_dom"/>
</dbReference>
<dbReference type="InterPro" id="IPR037936">
    <property type="entry name" value="UNC5A-D"/>
</dbReference>
<dbReference type="EMBL" id="JAHRIP010040420">
    <property type="protein sequence ID" value="MEQ2296665.1"/>
    <property type="molecule type" value="Genomic_DNA"/>
</dbReference>
<dbReference type="PANTHER" id="PTHR12582">
    <property type="entry name" value="NETRIN RECEPTOR UNC5"/>
    <property type="match status" value="1"/>
</dbReference>
<evidence type="ECO:0000313" key="4">
    <source>
        <dbReference type="Proteomes" id="UP001469553"/>
    </source>
</evidence>
<evidence type="ECO:0000259" key="2">
    <source>
        <dbReference type="PROSITE" id="PS51145"/>
    </source>
</evidence>
<sequence length="269" mass="29853">MSLSPTHSHAPPLLFLLLLFALGISLLIPPEAIPRGKIYEIYLTVQRKEDLRLPMAGCQTLLSPIVSCGPPGVVLSRPVILSMDHCFDACLDNWAVRLKKQNYEGAWEDVLLMGEELVSEPYYCQLEAETCRLFTEQLGTFALVGESLHMGAAKRLRLVLFSDAYCSTLEYNIRVYCMDDTQDVFKRGLHRQAPGYNRGLLHPHVPCRSLRSWNKDLLMVPYRKGHLSLLTPALALAIFCVSLDALECISSPSLTQPGSVVSHGVSGAL</sequence>
<dbReference type="SMART" id="SM00218">
    <property type="entry name" value="ZU5"/>
    <property type="match status" value="1"/>
</dbReference>
<gene>
    <name evidence="3" type="primary">UNC5A_1</name>
    <name evidence="3" type="ORF">AMECASPLE_026905</name>
</gene>
<reference evidence="3 4" key="1">
    <citation type="submission" date="2021-06" db="EMBL/GenBank/DDBJ databases">
        <authorList>
            <person name="Palmer J.M."/>
        </authorList>
    </citation>
    <scope>NUCLEOTIDE SEQUENCE [LARGE SCALE GENOMIC DNA]</scope>
    <source>
        <strain evidence="3 4">AS_MEX2019</strain>
        <tissue evidence="3">Muscle</tissue>
    </source>
</reference>
<dbReference type="Proteomes" id="UP001469553">
    <property type="component" value="Unassembled WGS sequence"/>
</dbReference>
<keyword evidence="3" id="KW-0675">Receptor</keyword>